<reference evidence="2 3" key="1">
    <citation type="journal article" date="1997" name="Nature">
        <title>The complete genome sequence of the hyperthermophilic, sulphate-reducing archaeon Archaeoglobus fulgidus.</title>
        <authorList>
            <person name="Klenk H.P."/>
            <person name="Clayton R.A."/>
            <person name="Tomb J."/>
            <person name="White O."/>
            <person name="Nelson K.E."/>
            <person name="Ketchum K.A."/>
            <person name="Dodson R.J."/>
            <person name="Gwinn M."/>
            <person name="Hickey E.K."/>
            <person name="Peterson J.D."/>
            <person name="Richardson D.L."/>
            <person name="Kerlavage A.R."/>
            <person name="Graham D.E."/>
            <person name="Kyrpides N.C."/>
            <person name="Fleischmann R.D."/>
            <person name="Quackenbush J."/>
            <person name="Lee N.H."/>
            <person name="Sutton G.G."/>
            <person name="Gill S."/>
            <person name="Kirkness E.F."/>
            <person name="Dougherty B.A."/>
            <person name="McKenney K."/>
            <person name="Adams M.D."/>
            <person name="Loftus B."/>
            <person name="Peterson S."/>
            <person name="Reich C.I."/>
            <person name="McNeil L.K."/>
            <person name="Badger J.H."/>
            <person name="Glodek A."/>
            <person name="Zhou L."/>
            <person name="Overbeek R."/>
            <person name="Gocayne J.D."/>
            <person name="Weidman J.F."/>
            <person name="McDonald L."/>
            <person name="Utterback T."/>
            <person name="Cotton M.D."/>
            <person name="Spriggs T."/>
            <person name="Artiach P."/>
            <person name="Kaine B.P."/>
            <person name="Sykes S.M."/>
            <person name="Sadow P.W."/>
            <person name="D'Andrea K.P."/>
            <person name="Bowman C."/>
            <person name="Fujii C."/>
            <person name="Garland S.A."/>
            <person name="Mason T.M."/>
            <person name="Olsen G.J."/>
            <person name="Fraser C.M."/>
            <person name="Smith H.O."/>
            <person name="Woese C.R."/>
            <person name="Venter J.C."/>
        </authorList>
    </citation>
    <scope>NUCLEOTIDE SEQUENCE [LARGE SCALE GENOMIC DNA]</scope>
    <source>
        <strain evidence="3">ATCC 49558 / DSM 4304 / JCM 9628 / NBRC 100126 / VC-16</strain>
    </source>
</reference>
<dbReference type="EMBL" id="AE000782">
    <property type="protein sequence ID" value="AAB89964.1"/>
    <property type="molecule type" value="Genomic_DNA"/>
</dbReference>
<feature type="coiled-coil region" evidence="1">
    <location>
        <begin position="168"/>
        <end position="195"/>
    </location>
</feature>
<dbReference type="Proteomes" id="UP000002199">
    <property type="component" value="Chromosome"/>
</dbReference>
<proteinExistence type="predicted"/>
<accession>O28986</accession>
<organism evidence="2 3">
    <name type="scientific">Archaeoglobus fulgidus (strain ATCC 49558 / DSM 4304 / JCM 9628 / NBRC 100126 / VC-16)</name>
    <dbReference type="NCBI Taxonomy" id="224325"/>
    <lineage>
        <taxon>Archaea</taxon>
        <taxon>Methanobacteriati</taxon>
        <taxon>Methanobacteriota</taxon>
        <taxon>Archaeoglobi</taxon>
        <taxon>Archaeoglobales</taxon>
        <taxon>Archaeoglobaceae</taxon>
        <taxon>Archaeoglobus</taxon>
    </lineage>
</organism>
<evidence type="ECO:0000313" key="2">
    <source>
        <dbReference type="EMBL" id="AAB89964.1"/>
    </source>
</evidence>
<sequence>MITAQKPNIYLFPILLVERKLRNLQLAEKVEKIAEKDVNLAEKVVRSFEDREAKIFGFLTLFKLTRNPEYLKDAVEMAETDEDYLMIVERSEEALPEIAEMIESSYRKNLAYCVLLEKTGDLNLTTKISDVRLLSASLKRVAMKRHYPESLRVARMIPDPYYRALALMELGEKERIDLKDEIAEAVKQVDNAAMRRRLEEKMKKNINSPKQL</sequence>
<dbReference type="STRING" id="224325.AF_1282"/>
<dbReference type="HOGENOM" id="CLU_1387516_0_0_2"/>
<name>O28986_ARCFU</name>
<dbReference type="PIR" id="A69410">
    <property type="entry name" value="A69410"/>
</dbReference>
<dbReference type="AlphaFoldDB" id="O28986"/>
<gene>
    <name evidence="2" type="ordered locus">AF_1282</name>
</gene>
<keyword evidence="3" id="KW-1185">Reference proteome</keyword>
<evidence type="ECO:0008006" key="4">
    <source>
        <dbReference type="Google" id="ProtNLM"/>
    </source>
</evidence>
<keyword evidence="1" id="KW-0175">Coiled coil</keyword>
<evidence type="ECO:0000313" key="3">
    <source>
        <dbReference type="Proteomes" id="UP000002199"/>
    </source>
</evidence>
<protein>
    <recommendedName>
        <fullName evidence="4">HEAT repeat domain-containing protein</fullName>
    </recommendedName>
</protein>
<evidence type="ECO:0000256" key="1">
    <source>
        <dbReference type="SAM" id="Coils"/>
    </source>
</evidence>
<dbReference type="KEGG" id="afu:AF_1282"/>
<dbReference type="PaxDb" id="224325-AF_1282"/>
<dbReference type="EnsemblBacteria" id="AAB89964">
    <property type="protein sequence ID" value="AAB89964"/>
    <property type="gene ID" value="AF_1282"/>
</dbReference>